<keyword evidence="2" id="KW-1185">Reference proteome</keyword>
<reference evidence="1 2" key="1">
    <citation type="submission" date="2019-04" db="EMBL/GenBank/DDBJ databases">
        <title>Fungal friends and foes A comparative genomics study of 23 Aspergillus species from section Flavi.</title>
        <authorList>
            <consortium name="DOE Joint Genome Institute"/>
            <person name="Kjaerbolling I."/>
            <person name="Vesth T.C."/>
            <person name="Frisvad J.C."/>
            <person name="Nybo J.L."/>
            <person name="Theobald S."/>
            <person name="Kildgaard S."/>
            <person name="Petersen T.I."/>
            <person name="Kuo A."/>
            <person name="Sato A."/>
            <person name="Lyhne E.K."/>
            <person name="Kogle M.E."/>
            <person name="Wiebenga A."/>
            <person name="Kun R.S."/>
            <person name="Lubbers R.J."/>
            <person name="Makela M.R."/>
            <person name="Barry K."/>
            <person name="Chovatia M."/>
            <person name="Clum A."/>
            <person name="Daum C."/>
            <person name="Haridas S."/>
            <person name="He G."/>
            <person name="LaButti K."/>
            <person name="Lipzen A."/>
            <person name="Mondo S."/>
            <person name="Pangilinan J."/>
            <person name="Riley R."/>
            <person name="Salamov A."/>
            <person name="Simmons B.A."/>
            <person name="Magnuson J.K."/>
            <person name="Henrissat B."/>
            <person name="Mortensen U.H."/>
            <person name="Larsen T.O."/>
            <person name="De vries R.P."/>
            <person name="Grigoriev I.V."/>
            <person name="Machida M."/>
            <person name="Baker S.E."/>
            <person name="Andersen M.R."/>
        </authorList>
    </citation>
    <scope>NUCLEOTIDE SEQUENCE [LARGE SCALE GENOMIC DNA]</scope>
    <source>
        <strain evidence="1 2">CBS 117635</strain>
    </source>
</reference>
<sequence>MKLKPYDVCDILGRQRTSFGQEKLLLLPKHDLFIRQTYFHTYRKPDNKDHKKVQDRLQYILKLSAYIWILVATSLTFSHIEQINDFDECIKRIWHWKDIYPISEHLEESARGILKGLDKQKERIMQDAKQIGKKVSQRNVPRMNCRWDGPFPYSLY</sequence>
<proteinExistence type="predicted"/>
<evidence type="ECO:0000313" key="1">
    <source>
        <dbReference type="EMBL" id="KAB8270028.1"/>
    </source>
</evidence>
<dbReference type="EMBL" id="ML732836">
    <property type="protein sequence ID" value="KAB8270028.1"/>
    <property type="molecule type" value="Genomic_DNA"/>
</dbReference>
<evidence type="ECO:0000313" key="2">
    <source>
        <dbReference type="Proteomes" id="UP000326289"/>
    </source>
</evidence>
<gene>
    <name evidence="1" type="ORF">BDV30DRAFT_215790</name>
</gene>
<name>A0A5N6IUJ0_9EURO</name>
<dbReference type="AlphaFoldDB" id="A0A5N6IUJ0"/>
<dbReference type="Proteomes" id="UP000326289">
    <property type="component" value="Unassembled WGS sequence"/>
</dbReference>
<accession>A0A5N6IUJ0</accession>
<organism evidence="1 2">
    <name type="scientific">Aspergillus minisclerotigenes</name>
    <dbReference type="NCBI Taxonomy" id="656917"/>
    <lineage>
        <taxon>Eukaryota</taxon>
        <taxon>Fungi</taxon>
        <taxon>Dikarya</taxon>
        <taxon>Ascomycota</taxon>
        <taxon>Pezizomycotina</taxon>
        <taxon>Eurotiomycetes</taxon>
        <taxon>Eurotiomycetidae</taxon>
        <taxon>Eurotiales</taxon>
        <taxon>Aspergillaceae</taxon>
        <taxon>Aspergillus</taxon>
        <taxon>Aspergillus subgen. Circumdati</taxon>
    </lineage>
</organism>
<protein>
    <submittedName>
        <fullName evidence="1">Uncharacterized protein</fullName>
    </submittedName>
</protein>